<name>A0A5J9T8Z2_9POAL</name>
<sequence length="101" mass="11251">MKTPFTCRWVFTVFKKKKVDPTACTNPNPTDRPSTAELVQIIAKRIAPPDLTLVKPTFLELPLLDDLDLNEDDEDPDYSNPGTLSRDGFALSIGSLSLEIM</sequence>
<dbReference type="Gramene" id="TVU07041">
    <property type="protein sequence ID" value="TVU07041"/>
    <property type="gene ID" value="EJB05_47080"/>
</dbReference>
<feature type="non-terminal residue" evidence="1">
    <location>
        <position position="101"/>
    </location>
</feature>
<dbReference type="AlphaFoldDB" id="A0A5J9T8Z2"/>
<dbReference type="EMBL" id="RWGY01000045">
    <property type="protein sequence ID" value="TVU07041.1"/>
    <property type="molecule type" value="Genomic_DNA"/>
</dbReference>
<keyword evidence="2" id="KW-1185">Reference proteome</keyword>
<proteinExistence type="predicted"/>
<comment type="caution">
    <text evidence="1">The sequence shown here is derived from an EMBL/GenBank/DDBJ whole genome shotgun (WGS) entry which is preliminary data.</text>
</comment>
<gene>
    <name evidence="1" type="ORF">EJB05_47080</name>
</gene>
<evidence type="ECO:0000313" key="1">
    <source>
        <dbReference type="EMBL" id="TVU07041.1"/>
    </source>
</evidence>
<accession>A0A5J9T8Z2</accession>
<evidence type="ECO:0000313" key="2">
    <source>
        <dbReference type="Proteomes" id="UP000324897"/>
    </source>
</evidence>
<dbReference type="Proteomes" id="UP000324897">
    <property type="component" value="Unassembled WGS sequence"/>
</dbReference>
<reference evidence="1 2" key="1">
    <citation type="journal article" date="2019" name="Sci. Rep.">
        <title>A high-quality genome of Eragrostis curvula grass provides insights into Poaceae evolution and supports new strategies to enhance forage quality.</title>
        <authorList>
            <person name="Carballo J."/>
            <person name="Santos B.A.C.M."/>
            <person name="Zappacosta D."/>
            <person name="Garbus I."/>
            <person name="Selva J.P."/>
            <person name="Gallo C.A."/>
            <person name="Diaz A."/>
            <person name="Albertini E."/>
            <person name="Caccamo M."/>
            <person name="Echenique V."/>
        </authorList>
    </citation>
    <scope>NUCLEOTIDE SEQUENCE [LARGE SCALE GENOMIC DNA]</scope>
    <source>
        <strain evidence="2">cv. Victoria</strain>
        <tissue evidence="1">Leaf</tissue>
    </source>
</reference>
<organism evidence="1 2">
    <name type="scientific">Eragrostis curvula</name>
    <name type="common">weeping love grass</name>
    <dbReference type="NCBI Taxonomy" id="38414"/>
    <lineage>
        <taxon>Eukaryota</taxon>
        <taxon>Viridiplantae</taxon>
        <taxon>Streptophyta</taxon>
        <taxon>Embryophyta</taxon>
        <taxon>Tracheophyta</taxon>
        <taxon>Spermatophyta</taxon>
        <taxon>Magnoliopsida</taxon>
        <taxon>Liliopsida</taxon>
        <taxon>Poales</taxon>
        <taxon>Poaceae</taxon>
        <taxon>PACMAD clade</taxon>
        <taxon>Chloridoideae</taxon>
        <taxon>Eragrostideae</taxon>
        <taxon>Eragrostidinae</taxon>
        <taxon>Eragrostis</taxon>
    </lineage>
</organism>
<protein>
    <submittedName>
        <fullName evidence="1">Uncharacterized protein</fullName>
    </submittedName>
</protein>
<feature type="non-terminal residue" evidence="1">
    <location>
        <position position="1"/>
    </location>
</feature>